<dbReference type="GeneID" id="301124757"/>
<feature type="transmembrane region" description="Helical" evidence="8">
    <location>
        <begin position="263"/>
        <end position="292"/>
    </location>
</feature>
<evidence type="ECO:0000256" key="2">
    <source>
        <dbReference type="ARBA" id="ARBA00022448"/>
    </source>
</evidence>
<feature type="transmembrane region" description="Helical" evidence="8">
    <location>
        <begin position="21"/>
        <end position="42"/>
    </location>
</feature>
<dbReference type="EMBL" id="CP017703">
    <property type="protein sequence ID" value="ASS90039.1"/>
    <property type="molecule type" value="Genomic_DNA"/>
</dbReference>
<keyword evidence="6 8" id="KW-1133">Transmembrane helix</keyword>
<keyword evidence="7 8" id="KW-0472">Membrane</keyword>
<evidence type="ECO:0000256" key="1">
    <source>
        <dbReference type="ARBA" id="ARBA00004651"/>
    </source>
</evidence>
<dbReference type="CDD" id="cd06579">
    <property type="entry name" value="TM_PBP1_transp_AraH_like"/>
    <property type="match status" value="1"/>
</dbReference>
<evidence type="ECO:0000256" key="3">
    <source>
        <dbReference type="ARBA" id="ARBA00022475"/>
    </source>
</evidence>
<evidence type="ECO:0000313" key="12">
    <source>
        <dbReference type="Proteomes" id="UP000214606"/>
    </source>
</evidence>
<proteinExistence type="predicted"/>
<sequence>MRELAVNSSETNVEKKSVKHYLSKFGALIGLIILCTVLTILSDKFLTINNIMNIARQSSINALLALGMLLPILTAGIDLSVGSILAISIMLMGIVSVNMGMHPILGILVCLLVGCFFGWLNGILLTKLKLPHPFISTLGTMNIARGLALIVTAAAPIAGFPYLIQFLGREFVGPIPVSFLLVIVMYIIFHIFLTRTKTGRYIYAIGGNKEAAHLSGINVDRVLVIVYTISGFMASLAGLVMVGRVNSAFPLAGLSYELDAIAAVIIGGASFFGGVGTVWGTLIGALIIAVLRNGLNLLNVSADFQMAVIGFVIIAAVYVDVIRQRKSKKD</sequence>
<feature type="transmembrane region" description="Helical" evidence="8">
    <location>
        <begin position="171"/>
        <end position="193"/>
    </location>
</feature>
<dbReference type="Proteomes" id="UP000214606">
    <property type="component" value="Chromosome"/>
</dbReference>
<feature type="transmembrane region" description="Helical" evidence="8">
    <location>
        <begin position="62"/>
        <end position="92"/>
    </location>
</feature>
<evidence type="ECO:0000256" key="5">
    <source>
        <dbReference type="ARBA" id="ARBA00022692"/>
    </source>
</evidence>
<dbReference type="AlphaFoldDB" id="A0A165Y426"/>
<dbReference type="OrthoDB" id="9813906at2"/>
<dbReference type="InterPro" id="IPR001851">
    <property type="entry name" value="ABC_transp_permease"/>
</dbReference>
<comment type="subcellular location">
    <subcellularLocation>
        <location evidence="1">Cell membrane</location>
        <topology evidence="1">Multi-pass membrane protein</topology>
    </subcellularLocation>
</comment>
<keyword evidence="4" id="KW-0997">Cell inner membrane</keyword>
<keyword evidence="3" id="KW-1003">Cell membrane</keyword>
<accession>A0A164ABX5</accession>
<dbReference type="Pfam" id="PF02653">
    <property type="entry name" value="BPD_transp_2"/>
    <property type="match status" value="1"/>
</dbReference>
<evidence type="ECO:0000256" key="6">
    <source>
        <dbReference type="ARBA" id="ARBA00022989"/>
    </source>
</evidence>
<dbReference type="GO" id="GO:0005886">
    <property type="term" value="C:plasma membrane"/>
    <property type="evidence" value="ECO:0007669"/>
    <property type="project" value="UniProtKB-SubCell"/>
</dbReference>
<feature type="transmembrane region" description="Helical" evidence="8">
    <location>
        <begin position="143"/>
        <end position="164"/>
    </location>
</feature>
<dbReference type="PANTHER" id="PTHR32196">
    <property type="entry name" value="ABC TRANSPORTER PERMEASE PROTEIN YPHD-RELATED-RELATED"/>
    <property type="match status" value="1"/>
</dbReference>
<feature type="transmembrane region" description="Helical" evidence="8">
    <location>
        <begin position="104"/>
        <end position="123"/>
    </location>
</feature>
<dbReference type="PANTHER" id="PTHR32196:SF21">
    <property type="entry name" value="ABC TRANSPORTER PERMEASE PROTEIN YPHD-RELATED"/>
    <property type="match status" value="1"/>
</dbReference>
<keyword evidence="11" id="KW-1185">Reference proteome</keyword>
<dbReference type="Proteomes" id="UP000076476">
    <property type="component" value="Unassembled WGS sequence"/>
</dbReference>
<feature type="transmembrane region" description="Helical" evidence="8">
    <location>
        <begin position="304"/>
        <end position="322"/>
    </location>
</feature>
<evidence type="ECO:0000256" key="4">
    <source>
        <dbReference type="ARBA" id="ARBA00022519"/>
    </source>
</evidence>
<reference evidence="9 12" key="2">
    <citation type="submission" date="2016-10" db="EMBL/GenBank/DDBJ databases">
        <title>The whole genome sequencing and assembly of Aeribacillus pallidus KCTC3564 strain.</title>
        <authorList>
            <person name="Lee Y.-J."/>
            <person name="Park M.-K."/>
            <person name="Yi H."/>
            <person name="Bahn Y.-S."/>
            <person name="Kim J.F."/>
            <person name="Lee D.-W."/>
        </authorList>
    </citation>
    <scope>NUCLEOTIDE SEQUENCE [LARGE SCALE GENOMIC DNA]</scope>
    <source>
        <strain evidence="9 12">KCTC3564</strain>
    </source>
</reference>
<organism evidence="10 11">
    <name type="scientific">Aeribacillus pallidus</name>
    <dbReference type="NCBI Taxonomy" id="33936"/>
    <lineage>
        <taxon>Bacteria</taxon>
        <taxon>Bacillati</taxon>
        <taxon>Bacillota</taxon>
        <taxon>Bacilli</taxon>
        <taxon>Bacillales</taxon>
        <taxon>Bacillaceae</taxon>
        <taxon>Aeribacillus</taxon>
    </lineage>
</organism>
<evidence type="ECO:0000313" key="11">
    <source>
        <dbReference type="Proteomes" id="UP000076476"/>
    </source>
</evidence>
<accession>A0A165Y426</accession>
<reference evidence="10 11" key="1">
    <citation type="submission" date="2016-04" db="EMBL/GenBank/DDBJ databases">
        <title>Draft genome sequence of Aeribacillus pallidus 8m3 from petroleum reservoir.</title>
        <authorList>
            <person name="Poltaraus A.B."/>
            <person name="Nazina T.N."/>
            <person name="Tourova T.P."/>
            <person name="Malakho S.M."/>
            <person name="Korshunova A.V."/>
            <person name="Sokolova D.S."/>
        </authorList>
    </citation>
    <scope>NUCLEOTIDE SEQUENCE [LARGE SCALE GENOMIC DNA]</scope>
    <source>
        <strain evidence="10 11">8m3</strain>
    </source>
</reference>
<evidence type="ECO:0000313" key="9">
    <source>
        <dbReference type="EMBL" id="ASS90039.1"/>
    </source>
</evidence>
<dbReference type="GO" id="GO:0022857">
    <property type="term" value="F:transmembrane transporter activity"/>
    <property type="evidence" value="ECO:0007669"/>
    <property type="project" value="InterPro"/>
</dbReference>
<keyword evidence="2" id="KW-0813">Transport</keyword>
<evidence type="ECO:0000256" key="7">
    <source>
        <dbReference type="ARBA" id="ARBA00023136"/>
    </source>
</evidence>
<evidence type="ECO:0000256" key="8">
    <source>
        <dbReference type="SAM" id="Phobius"/>
    </source>
</evidence>
<dbReference type="STRING" id="33936.AZI98_07340"/>
<evidence type="ECO:0000313" key="10">
    <source>
        <dbReference type="EMBL" id="KZN96708.1"/>
    </source>
</evidence>
<dbReference type="RefSeq" id="WP_063387628.1">
    <property type="nucleotide sequence ID" value="NZ_CP017703.1"/>
</dbReference>
<name>A0A165Y426_9BACI</name>
<dbReference type="KEGG" id="apak:AP3564_07150"/>
<feature type="transmembrane region" description="Helical" evidence="8">
    <location>
        <begin position="222"/>
        <end position="242"/>
    </location>
</feature>
<gene>
    <name evidence="9" type="ORF">AP3564_07150</name>
    <name evidence="10" type="ORF">AZI98_07340</name>
</gene>
<dbReference type="EMBL" id="LWBR01000016">
    <property type="protein sequence ID" value="KZN96708.1"/>
    <property type="molecule type" value="Genomic_DNA"/>
</dbReference>
<keyword evidence="5 8" id="KW-0812">Transmembrane</keyword>
<protein>
    <submittedName>
        <fullName evidence="10">Sugar ABC transporter permease</fullName>
    </submittedName>
</protein>